<dbReference type="Proteomes" id="UP000054683">
    <property type="component" value="Unassembled WGS sequence"/>
</dbReference>
<feature type="region of interest" description="Disordered" evidence="1">
    <location>
        <begin position="1"/>
        <end position="41"/>
    </location>
</feature>
<proteinExistence type="predicted"/>
<evidence type="ECO:0000313" key="2">
    <source>
        <dbReference type="EMBL" id="SAL31501.1"/>
    </source>
</evidence>
<dbReference type="AlphaFoldDB" id="A0A158GI36"/>
<gene>
    <name evidence="2" type="ORF">AWB69_02667</name>
</gene>
<dbReference type="EMBL" id="FCOK02000014">
    <property type="protein sequence ID" value="SAL31501.1"/>
    <property type="molecule type" value="Genomic_DNA"/>
</dbReference>
<feature type="compositionally biased region" description="Basic and acidic residues" evidence="1">
    <location>
        <begin position="1"/>
        <end position="19"/>
    </location>
</feature>
<reference evidence="2 3" key="1">
    <citation type="submission" date="2016-01" db="EMBL/GenBank/DDBJ databases">
        <authorList>
            <person name="Oliw E.H."/>
        </authorList>
    </citation>
    <scope>NUCLEOTIDE SEQUENCE [LARGE SCALE GENOMIC DNA]</scope>
    <source>
        <strain evidence="2">LMG 27134</strain>
    </source>
</reference>
<organism evidence="2 3">
    <name type="scientific">Caballeronia udeis</name>
    <dbReference type="NCBI Taxonomy" id="1232866"/>
    <lineage>
        <taxon>Bacteria</taxon>
        <taxon>Pseudomonadati</taxon>
        <taxon>Pseudomonadota</taxon>
        <taxon>Betaproteobacteria</taxon>
        <taxon>Burkholderiales</taxon>
        <taxon>Burkholderiaceae</taxon>
        <taxon>Caballeronia</taxon>
    </lineage>
</organism>
<sequence length="41" mass="4536">MRIEGKHTGGKRPLERGPDVHAPCTPGEQRLFPGRPASRRS</sequence>
<accession>A0A158GI36</accession>
<name>A0A158GI36_9BURK</name>
<protein>
    <submittedName>
        <fullName evidence="2">Uncharacterized protein</fullName>
    </submittedName>
</protein>
<evidence type="ECO:0000256" key="1">
    <source>
        <dbReference type="SAM" id="MobiDB-lite"/>
    </source>
</evidence>
<evidence type="ECO:0000313" key="3">
    <source>
        <dbReference type="Proteomes" id="UP000054683"/>
    </source>
</evidence>